<dbReference type="OrthoDB" id="376451at2157"/>
<reference evidence="1 2" key="1">
    <citation type="submission" date="2018-02" db="EMBL/GenBank/DDBJ databases">
        <title>Complete genome of Nitrosopumilus cobalaminigenes HCA1.</title>
        <authorList>
            <person name="Qin W."/>
            <person name="Zheng Y."/>
            <person name="Stahl D.A."/>
        </authorList>
    </citation>
    <scope>NUCLEOTIDE SEQUENCE [LARGE SCALE GENOMIC DNA]</scope>
    <source>
        <strain evidence="1 2">HCA1</strain>
    </source>
</reference>
<dbReference type="Proteomes" id="UP000509771">
    <property type="component" value="Chromosome"/>
</dbReference>
<protein>
    <submittedName>
        <fullName evidence="1">Uncharacterized protein</fullName>
    </submittedName>
</protein>
<name>A0A7D5LZW3_9ARCH</name>
<keyword evidence="2" id="KW-1185">Reference proteome</keyword>
<dbReference type="EMBL" id="CP026993">
    <property type="protein sequence ID" value="QLH03346.1"/>
    <property type="molecule type" value="Genomic_DNA"/>
</dbReference>
<dbReference type="KEGG" id="ncl:C5F47_07205"/>
<gene>
    <name evidence="1" type="ORF">C5F47_07205</name>
</gene>
<dbReference type="GeneID" id="56059831"/>
<dbReference type="RefSeq" id="WP_179360460.1">
    <property type="nucleotide sequence ID" value="NZ_CP026993.1"/>
</dbReference>
<organism evidence="1 2">
    <name type="scientific">Nitrosopumilus cobalaminigenes</name>
    <dbReference type="NCBI Taxonomy" id="1470066"/>
    <lineage>
        <taxon>Archaea</taxon>
        <taxon>Nitrososphaerota</taxon>
        <taxon>Nitrososphaeria</taxon>
        <taxon>Nitrosopumilales</taxon>
        <taxon>Nitrosopumilaceae</taxon>
        <taxon>Nitrosopumilus</taxon>
    </lineage>
</organism>
<proteinExistence type="predicted"/>
<evidence type="ECO:0000313" key="2">
    <source>
        <dbReference type="Proteomes" id="UP000509771"/>
    </source>
</evidence>
<accession>A0A7D5LZW3</accession>
<sequence length="61" mass="7292">MNTTQMLIRAENRQPEPQSILVESIPVREREKLPNRRNKSIQEYSWEDFRGLSLGFGEDWD</sequence>
<dbReference type="AlphaFoldDB" id="A0A7D5LZW3"/>
<evidence type="ECO:0000313" key="1">
    <source>
        <dbReference type="EMBL" id="QLH03346.1"/>
    </source>
</evidence>